<dbReference type="Pfam" id="PF00535">
    <property type="entry name" value="Glycos_transf_2"/>
    <property type="match status" value="1"/>
</dbReference>
<accession>A0A1G9EUE1</accession>
<dbReference type="InterPro" id="IPR029044">
    <property type="entry name" value="Nucleotide-diphossugar_trans"/>
</dbReference>
<dbReference type="CDD" id="cd00761">
    <property type="entry name" value="Glyco_tranf_GTA_type"/>
    <property type="match status" value="1"/>
</dbReference>
<evidence type="ECO:0000313" key="4">
    <source>
        <dbReference type="Proteomes" id="UP000198654"/>
    </source>
</evidence>
<gene>
    <name evidence="3" type="ORF">SAMN05661010_00120</name>
</gene>
<dbReference type="RefSeq" id="WP_089724504.1">
    <property type="nucleotide sequence ID" value="NZ_FNGI01000001.1"/>
</dbReference>
<dbReference type="SUPFAM" id="SSF53448">
    <property type="entry name" value="Nucleotide-diphospho-sugar transferases"/>
    <property type="match status" value="1"/>
</dbReference>
<sequence>MEVDISVVIPTHNRLEDLKKSISSILKQTLLPKEIIIIDDGSIQEVEADLFNIPGERIKLKILRNKISKGASYARNMGINEAVGKYIAFLDDDDEFLDKKLELVLRAFKKTGVDVIYHPAIVNYTKENLRYITNPKDNISFTDCLIGNQLGGASMVSAKRDMLLKLGGFDTSLPALEDYEMWMRLAKAGATFHKLSEPLVSYQVTTGKDYLSASMEKFVSSKKIIYSKYRWECSALSLGEQKTMEEANKKHEAYKNLLSGKKMSASWLYLSAFKVRFNVELLLASFFSFFGIRALILCQKLKSKV</sequence>
<keyword evidence="1" id="KW-0812">Transmembrane</keyword>
<proteinExistence type="predicted"/>
<protein>
    <submittedName>
        <fullName evidence="3">Glycosyltransferase, GT2 family</fullName>
    </submittedName>
</protein>
<dbReference type="PANTHER" id="PTHR43685">
    <property type="entry name" value="GLYCOSYLTRANSFERASE"/>
    <property type="match status" value="1"/>
</dbReference>
<dbReference type="InterPro" id="IPR001173">
    <property type="entry name" value="Glyco_trans_2-like"/>
</dbReference>
<keyword evidence="4" id="KW-1185">Reference proteome</keyword>
<feature type="transmembrane region" description="Helical" evidence="1">
    <location>
        <begin position="281"/>
        <end position="298"/>
    </location>
</feature>
<dbReference type="EMBL" id="FNGI01000001">
    <property type="protein sequence ID" value="SDK79759.1"/>
    <property type="molecule type" value="Genomic_DNA"/>
</dbReference>
<organism evidence="3 4">
    <name type="scientific">Modicisalibacter muralis</name>
    <dbReference type="NCBI Taxonomy" id="119000"/>
    <lineage>
        <taxon>Bacteria</taxon>
        <taxon>Pseudomonadati</taxon>
        <taxon>Pseudomonadota</taxon>
        <taxon>Gammaproteobacteria</taxon>
        <taxon>Oceanospirillales</taxon>
        <taxon>Halomonadaceae</taxon>
        <taxon>Modicisalibacter</taxon>
    </lineage>
</organism>
<keyword evidence="3" id="KW-0808">Transferase</keyword>
<keyword evidence="1" id="KW-0472">Membrane</keyword>
<evidence type="ECO:0000259" key="2">
    <source>
        <dbReference type="Pfam" id="PF00535"/>
    </source>
</evidence>
<evidence type="ECO:0000313" key="3">
    <source>
        <dbReference type="EMBL" id="SDK79759.1"/>
    </source>
</evidence>
<dbReference type="OrthoDB" id="9801954at2"/>
<feature type="domain" description="Glycosyltransferase 2-like" evidence="2">
    <location>
        <begin position="6"/>
        <end position="131"/>
    </location>
</feature>
<reference evidence="3 4" key="1">
    <citation type="submission" date="2016-10" db="EMBL/GenBank/DDBJ databases">
        <authorList>
            <person name="de Groot N.N."/>
        </authorList>
    </citation>
    <scope>NUCLEOTIDE SEQUENCE [LARGE SCALE GENOMIC DNA]</scope>
    <source>
        <strain evidence="3 4">DSM 14789</strain>
    </source>
</reference>
<keyword evidence="1" id="KW-1133">Transmembrane helix</keyword>
<dbReference type="PANTHER" id="PTHR43685:SF2">
    <property type="entry name" value="GLYCOSYLTRANSFERASE 2-LIKE DOMAIN-CONTAINING PROTEIN"/>
    <property type="match status" value="1"/>
</dbReference>
<dbReference type="InterPro" id="IPR050834">
    <property type="entry name" value="Glycosyltransf_2"/>
</dbReference>
<evidence type="ECO:0000256" key="1">
    <source>
        <dbReference type="SAM" id="Phobius"/>
    </source>
</evidence>
<name>A0A1G9EUE1_9GAMM</name>
<dbReference type="Proteomes" id="UP000198654">
    <property type="component" value="Unassembled WGS sequence"/>
</dbReference>
<dbReference type="AlphaFoldDB" id="A0A1G9EUE1"/>
<dbReference type="GO" id="GO:0016740">
    <property type="term" value="F:transferase activity"/>
    <property type="evidence" value="ECO:0007669"/>
    <property type="project" value="UniProtKB-KW"/>
</dbReference>
<dbReference type="STRING" id="119000.SAMN05661010_00120"/>
<dbReference type="Gene3D" id="3.90.550.10">
    <property type="entry name" value="Spore Coat Polysaccharide Biosynthesis Protein SpsA, Chain A"/>
    <property type="match status" value="1"/>
</dbReference>